<keyword evidence="1" id="KW-0472">Membrane</keyword>
<organism evidence="2 3">
    <name type="scientific">Nemorincola caseinilytica</name>
    <dbReference type="NCBI Taxonomy" id="2054315"/>
    <lineage>
        <taxon>Bacteria</taxon>
        <taxon>Pseudomonadati</taxon>
        <taxon>Bacteroidota</taxon>
        <taxon>Chitinophagia</taxon>
        <taxon>Chitinophagales</taxon>
        <taxon>Chitinophagaceae</taxon>
        <taxon>Nemorincola</taxon>
    </lineage>
</organism>
<protein>
    <submittedName>
        <fullName evidence="2">Uncharacterized protein</fullName>
    </submittedName>
</protein>
<keyword evidence="3" id="KW-1185">Reference proteome</keyword>
<dbReference type="Proteomes" id="UP001500067">
    <property type="component" value="Unassembled WGS sequence"/>
</dbReference>
<feature type="transmembrane region" description="Helical" evidence="1">
    <location>
        <begin position="33"/>
        <end position="59"/>
    </location>
</feature>
<proteinExistence type="predicted"/>
<feature type="transmembrane region" description="Helical" evidence="1">
    <location>
        <begin position="149"/>
        <end position="166"/>
    </location>
</feature>
<dbReference type="EMBL" id="BAABFA010000010">
    <property type="protein sequence ID" value="GAA4464746.1"/>
    <property type="molecule type" value="Genomic_DNA"/>
</dbReference>
<gene>
    <name evidence="2" type="ORF">GCM10023093_15720</name>
</gene>
<feature type="transmembrane region" description="Helical" evidence="1">
    <location>
        <begin position="124"/>
        <end position="143"/>
    </location>
</feature>
<sequence>MYLKALFMQQAHKDDPVETLKEIRTIMDRSAKFVSLSGWSGIWAGSVALVGATIAYSWLQQPGYKDIGSTLYASTEHFDKYTSHFIWLGIATFVVALGGVFFFTQRKASRMGQKIWNNASRLMMAQLFYPIFAGSVFCFMFIYYGCGMFVAPTCLVFYGLALISAGRHTYSDIRYLGMLDVAIGCTAMFFPGSGLIFWGIGFGLLHILYGAVMWSKYDK</sequence>
<feature type="transmembrane region" description="Helical" evidence="1">
    <location>
        <begin position="85"/>
        <end position="103"/>
    </location>
</feature>
<accession>A0ABP8NBW1</accession>
<name>A0ABP8NBW1_9BACT</name>
<evidence type="ECO:0000313" key="3">
    <source>
        <dbReference type="Proteomes" id="UP001500067"/>
    </source>
</evidence>
<evidence type="ECO:0000313" key="2">
    <source>
        <dbReference type="EMBL" id="GAA4464746.1"/>
    </source>
</evidence>
<keyword evidence="1" id="KW-1133">Transmembrane helix</keyword>
<comment type="caution">
    <text evidence="2">The sequence shown here is derived from an EMBL/GenBank/DDBJ whole genome shotgun (WGS) entry which is preliminary data.</text>
</comment>
<keyword evidence="1" id="KW-0812">Transmembrane</keyword>
<reference evidence="3" key="1">
    <citation type="journal article" date="2019" name="Int. J. Syst. Evol. Microbiol.">
        <title>The Global Catalogue of Microorganisms (GCM) 10K type strain sequencing project: providing services to taxonomists for standard genome sequencing and annotation.</title>
        <authorList>
            <consortium name="The Broad Institute Genomics Platform"/>
            <consortium name="The Broad Institute Genome Sequencing Center for Infectious Disease"/>
            <person name="Wu L."/>
            <person name="Ma J."/>
        </authorList>
    </citation>
    <scope>NUCLEOTIDE SEQUENCE [LARGE SCALE GENOMIC DNA]</scope>
    <source>
        <strain evidence="3">JCM 32105</strain>
    </source>
</reference>
<evidence type="ECO:0000256" key="1">
    <source>
        <dbReference type="SAM" id="Phobius"/>
    </source>
</evidence>
<feature type="transmembrane region" description="Helical" evidence="1">
    <location>
        <begin position="196"/>
        <end position="214"/>
    </location>
</feature>